<accession>A0A2N9HHL9</accession>
<protein>
    <recommendedName>
        <fullName evidence="2">Reverse transcriptase domain-containing protein</fullName>
    </recommendedName>
</protein>
<dbReference type="PANTHER" id="PTHR33116">
    <property type="entry name" value="REVERSE TRANSCRIPTASE ZINC-BINDING DOMAIN-CONTAINING PROTEIN-RELATED-RELATED"/>
    <property type="match status" value="1"/>
</dbReference>
<organism evidence="1">
    <name type="scientific">Fagus sylvatica</name>
    <name type="common">Beechnut</name>
    <dbReference type="NCBI Taxonomy" id="28930"/>
    <lineage>
        <taxon>Eukaryota</taxon>
        <taxon>Viridiplantae</taxon>
        <taxon>Streptophyta</taxon>
        <taxon>Embryophyta</taxon>
        <taxon>Tracheophyta</taxon>
        <taxon>Spermatophyta</taxon>
        <taxon>Magnoliopsida</taxon>
        <taxon>eudicotyledons</taxon>
        <taxon>Gunneridae</taxon>
        <taxon>Pentapetalae</taxon>
        <taxon>rosids</taxon>
        <taxon>fabids</taxon>
        <taxon>Fagales</taxon>
        <taxon>Fagaceae</taxon>
        <taxon>Fagus</taxon>
    </lineage>
</organism>
<evidence type="ECO:0008006" key="2">
    <source>
        <dbReference type="Google" id="ProtNLM"/>
    </source>
</evidence>
<reference evidence="1" key="1">
    <citation type="submission" date="2018-02" db="EMBL/GenBank/DDBJ databases">
        <authorList>
            <person name="Cohen D.B."/>
            <person name="Kent A.D."/>
        </authorList>
    </citation>
    <scope>NUCLEOTIDE SEQUENCE</scope>
</reference>
<name>A0A2N9HHL9_FAGSY</name>
<dbReference type="PANTHER" id="PTHR33116:SF78">
    <property type="entry name" value="OS12G0587133 PROTEIN"/>
    <property type="match status" value="1"/>
</dbReference>
<dbReference type="AlphaFoldDB" id="A0A2N9HHL9"/>
<evidence type="ECO:0000313" key="1">
    <source>
        <dbReference type="EMBL" id="SPD11395.1"/>
    </source>
</evidence>
<dbReference type="EMBL" id="OIVN01003458">
    <property type="protein sequence ID" value="SPD11395.1"/>
    <property type="molecule type" value="Genomic_DNA"/>
</dbReference>
<gene>
    <name evidence="1" type="ORF">FSB_LOCUS39277</name>
</gene>
<sequence length="292" mass="33922">MLIFCDDNLDQIQFLGDLLTWFEAISGQKINLGKSELVPIGDVHHIEDLAGILGCKTSILPMNYLGLPLGAKYRAKAIWNWILERLERRPAGWKQIRIDRIQRNFLWNGIEEKHKFPLVKWNKICTPYNQGGLAVKNLRLFNEALLGKWLWRFRVEREALWRQVIEGKYGSLMGSRLEMGLESDSGWIFGVVTLDFWEGPLKDAYPELIRLAKKKNALVGDHMDSHNGSRVKKHGEDTLIWRLSRKKDFPVSRFYKALIPRVAVEFPQKAIWKPKACHGLPSFFGQHAWEKF</sequence>
<proteinExistence type="predicted"/>